<evidence type="ECO:0008006" key="3">
    <source>
        <dbReference type="Google" id="ProtNLM"/>
    </source>
</evidence>
<name>A0A428RTF1_9HYPO</name>
<reference evidence="1 2" key="1">
    <citation type="submission" date="2017-06" db="EMBL/GenBank/DDBJ databases">
        <title>Comparative genomic analysis of Ambrosia Fusariam Clade fungi.</title>
        <authorList>
            <person name="Stajich J.E."/>
            <person name="Carrillo J."/>
            <person name="Kijimoto T."/>
            <person name="Eskalen A."/>
            <person name="O'Donnell K."/>
            <person name="Kasson M."/>
        </authorList>
    </citation>
    <scope>NUCLEOTIDE SEQUENCE [LARGE SCALE GENOMIC DNA]</scope>
    <source>
        <strain evidence="1 2">NRRL62606</strain>
    </source>
</reference>
<dbReference type="EMBL" id="NKCL01000135">
    <property type="protein sequence ID" value="RSL80834.1"/>
    <property type="molecule type" value="Genomic_DNA"/>
</dbReference>
<protein>
    <recommendedName>
        <fullName evidence="3">RRM domain-containing protein</fullName>
    </recommendedName>
</protein>
<dbReference type="AlphaFoldDB" id="A0A428RTF1"/>
<accession>A0A428RTF1</accession>
<organism evidence="1 2">
    <name type="scientific">Fusarium floridanum</name>
    <dbReference type="NCBI Taxonomy" id="1325733"/>
    <lineage>
        <taxon>Eukaryota</taxon>
        <taxon>Fungi</taxon>
        <taxon>Dikarya</taxon>
        <taxon>Ascomycota</taxon>
        <taxon>Pezizomycotina</taxon>
        <taxon>Sordariomycetes</taxon>
        <taxon>Hypocreomycetidae</taxon>
        <taxon>Hypocreales</taxon>
        <taxon>Nectriaceae</taxon>
        <taxon>Fusarium</taxon>
        <taxon>Fusarium solani species complex</taxon>
    </lineage>
</organism>
<gene>
    <name evidence="1" type="ORF">CEP51_006267</name>
</gene>
<dbReference type="Proteomes" id="UP000287972">
    <property type="component" value="Unassembled WGS sequence"/>
</dbReference>
<evidence type="ECO:0000313" key="2">
    <source>
        <dbReference type="Proteomes" id="UP000287972"/>
    </source>
</evidence>
<proteinExistence type="predicted"/>
<keyword evidence="2" id="KW-1185">Reference proteome</keyword>
<sequence length="451" mass="50793">MVKTTEAPTTVPNSPTTVPKQLRQLGNHAWAQEVVRDQGPMVILNNLPHHITYTQVMEGVTGLGGINSVAVMAEPAPSRKGAFCAMLNFNDTKAVDAYIDFFKKKPLFFVDKDGDIHKANMLSFKGETPSIKESHHPTSGRCLEFTNFRAEAIWTALLKIGILGIVRVNFNPDTSGDLGELSIELTTAMHASRVRTLALDGHIPGFSGIAENISDGLCESDYHPSHIQQRFNNVIPYTGPDHLEKKWNQKPYNGLESLSLGFPSMQHRTHTHARYPDFPLPQIPEDERLHSATPSTHEDRARHLLIPRGGFLYGSDGGNVHKRDMAHPETTSPVRGDDLRTLVESTLADPEWFPFWRDVVRQQEHLSFEAYGRMVEHRRLNTNGQISCPDDCNECHPNLRDSLTPPLRTRMYTQMGDDGYIYAEWLRSEDEQTRRSVRGLSPQMGQIIRSD</sequence>
<evidence type="ECO:0000313" key="1">
    <source>
        <dbReference type="EMBL" id="RSL80834.1"/>
    </source>
</evidence>
<comment type="caution">
    <text evidence="1">The sequence shown here is derived from an EMBL/GenBank/DDBJ whole genome shotgun (WGS) entry which is preliminary data.</text>
</comment>